<evidence type="ECO:0000313" key="1">
    <source>
        <dbReference type="EMBL" id="KAK7750846.1"/>
    </source>
</evidence>
<proteinExistence type="predicted"/>
<organism evidence="1 2">
    <name type="scientific">Diatrype stigma</name>
    <dbReference type="NCBI Taxonomy" id="117547"/>
    <lineage>
        <taxon>Eukaryota</taxon>
        <taxon>Fungi</taxon>
        <taxon>Dikarya</taxon>
        <taxon>Ascomycota</taxon>
        <taxon>Pezizomycotina</taxon>
        <taxon>Sordariomycetes</taxon>
        <taxon>Xylariomycetidae</taxon>
        <taxon>Xylariales</taxon>
        <taxon>Diatrypaceae</taxon>
        <taxon>Diatrype</taxon>
    </lineage>
</organism>
<protein>
    <submittedName>
        <fullName evidence="1">Uncharacterized protein</fullName>
    </submittedName>
</protein>
<dbReference type="Proteomes" id="UP001320420">
    <property type="component" value="Unassembled WGS sequence"/>
</dbReference>
<name>A0AAN9YNI9_9PEZI</name>
<dbReference type="EMBL" id="JAKJXP020000058">
    <property type="protein sequence ID" value="KAK7750846.1"/>
    <property type="molecule type" value="Genomic_DNA"/>
</dbReference>
<evidence type="ECO:0000313" key="2">
    <source>
        <dbReference type="Proteomes" id="UP001320420"/>
    </source>
</evidence>
<accession>A0AAN9YNI9</accession>
<dbReference type="AlphaFoldDB" id="A0AAN9YNI9"/>
<keyword evidence="2" id="KW-1185">Reference proteome</keyword>
<comment type="caution">
    <text evidence="1">The sequence shown here is derived from an EMBL/GenBank/DDBJ whole genome shotgun (WGS) entry which is preliminary data.</text>
</comment>
<sequence length="156" mass="17941">MCQTPANEPIEKMEAIYTLEVKRDILRQTLGISTIEILQDWLKGPGVKPYLEEFIADHLANTRTNQTADFKLVSDLLGANEIIPSPSFDPSTTPAKAGWSTEKHWVRFATQMLSYARSNDCAWTAANTEDLQIIFWHLYEVMVFLKEEWEVENNVY</sequence>
<gene>
    <name evidence="1" type="ORF">SLS62_007245</name>
</gene>
<reference evidence="1 2" key="1">
    <citation type="submission" date="2024-02" db="EMBL/GenBank/DDBJ databases">
        <title>De novo assembly and annotation of 12 fungi associated with fruit tree decline syndrome in Ontario, Canada.</title>
        <authorList>
            <person name="Sulman M."/>
            <person name="Ellouze W."/>
            <person name="Ilyukhin E."/>
        </authorList>
    </citation>
    <scope>NUCLEOTIDE SEQUENCE [LARGE SCALE GENOMIC DNA]</scope>
    <source>
        <strain evidence="1 2">M11/M66-122</strain>
    </source>
</reference>